<keyword evidence="2" id="KW-1185">Reference proteome</keyword>
<dbReference type="EMBL" id="SRYG01000018">
    <property type="protein sequence ID" value="TGY65369.1"/>
    <property type="molecule type" value="Genomic_DNA"/>
</dbReference>
<protein>
    <submittedName>
        <fullName evidence="1">Sigma-70 family RNA polymerase sigma factor</fullName>
    </submittedName>
</protein>
<name>A0AC61R5M2_9FIRM</name>
<reference evidence="1" key="1">
    <citation type="submission" date="2019-04" db="EMBL/GenBank/DDBJ databases">
        <title>Microbes associate with the intestines of laboratory mice.</title>
        <authorList>
            <person name="Navarre W."/>
            <person name="Wong E."/>
            <person name="Huang K."/>
            <person name="Tropini C."/>
            <person name="Ng K."/>
            <person name="Yu B."/>
        </authorList>
    </citation>
    <scope>NUCLEOTIDE SEQUENCE</scope>
    <source>
        <strain evidence="1">NM09_H32</strain>
    </source>
</reference>
<organism evidence="1 2">
    <name type="scientific">Dubosiella muris</name>
    <dbReference type="NCBI Taxonomy" id="3038133"/>
    <lineage>
        <taxon>Bacteria</taxon>
        <taxon>Bacillati</taxon>
        <taxon>Bacillota</taxon>
        <taxon>Erysipelotrichia</taxon>
        <taxon>Erysipelotrichales</taxon>
        <taxon>Erysipelotrichaceae</taxon>
        <taxon>Dubosiella</taxon>
    </lineage>
</organism>
<dbReference type="Proteomes" id="UP000308836">
    <property type="component" value="Unassembled WGS sequence"/>
</dbReference>
<evidence type="ECO:0000313" key="1">
    <source>
        <dbReference type="EMBL" id="TGY65369.1"/>
    </source>
</evidence>
<proteinExistence type="predicted"/>
<accession>A0AC61R5M2</accession>
<gene>
    <name evidence="1" type="ORF">E5336_08755</name>
</gene>
<comment type="caution">
    <text evidence="1">The sequence shown here is derived from an EMBL/GenBank/DDBJ whole genome shotgun (WGS) entry which is preliminary data.</text>
</comment>
<sequence>MKDNINELIYRYFQKDEEALAELIAMLRPGVMNVYQKKMEYKKTEPVYREEFLSMADLLLVDCLEKYRYDHKVSFLTFYLRALHNRLIDAGRTAFRNDPLLTQEHIVYLDRRPGEDASVSMQDLIEDRSASSGRLITSKISLEMALEKIDLKPLQKQAVRMYLDGYSQREIARHCGCSIKSIRRLLEKFEAFSRQELTVDE</sequence>
<evidence type="ECO:0000313" key="2">
    <source>
        <dbReference type="Proteomes" id="UP000308836"/>
    </source>
</evidence>